<keyword evidence="4" id="KW-1185">Reference proteome</keyword>
<dbReference type="GO" id="GO:0003730">
    <property type="term" value="F:mRNA 3'-UTR binding"/>
    <property type="evidence" value="ECO:0007669"/>
    <property type="project" value="TreeGrafter"/>
</dbReference>
<dbReference type="GO" id="GO:0005634">
    <property type="term" value="C:nucleus"/>
    <property type="evidence" value="ECO:0007669"/>
    <property type="project" value="TreeGrafter"/>
</dbReference>
<dbReference type="InterPro" id="IPR056421">
    <property type="entry name" value="TPR_GEMI5"/>
</dbReference>
<reference evidence="3 4" key="1">
    <citation type="journal article" date="2024" name="Nat. Commun.">
        <title>Phylogenomics reveals the evolutionary origins of lichenization in chlorophyte algae.</title>
        <authorList>
            <person name="Puginier C."/>
            <person name="Libourel C."/>
            <person name="Otte J."/>
            <person name="Skaloud P."/>
            <person name="Haon M."/>
            <person name="Grisel S."/>
            <person name="Petersen M."/>
            <person name="Berrin J.G."/>
            <person name="Delaux P.M."/>
            <person name="Dal Grande F."/>
            <person name="Keller J."/>
        </authorList>
    </citation>
    <scope>NUCLEOTIDE SEQUENCE [LARGE SCALE GENOMIC DNA]</scope>
    <source>
        <strain evidence="3 4">SAG 2523</strain>
    </source>
</reference>
<dbReference type="EMBL" id="JALJOV010001912">
    <property type="protein sequence ID" value="KAK9838400.1"/>
    <property type="molecule type" value="Genomic_DNA"/>
</dbReference>
<feature type="compositionally biased region" description="Polar residues" evidence="1">
    <location>
        <begin position="304"/>
        <end position="319"/>
    </location>
</feature>
<dbReference type="Proteomes" id="UP001485043">
    <property type="component" value="Unassembled WGS sequence"/>
</dbReference>
<dbReference type="GO" id="GO:0032797">
    <property type="term" value="C:SMN complex"/>
    <property type="evidence" value="ECO:0007669"/>
    <property type="project" value="TreeGrafter"/>
</dbReference>
<evidence type="ECO:0000313" key="4">
    <source>
        <dbReference type="Proteomes" id="UP001485043"/>
    </source>
</evidence>
<dbReference type="PANTHER" id="PTHR46362">
    <property type="entry name" value="GEM-ASSOCIATED PROTEIN 5"/>
    <property type="match status" value="1"/>
</dbReference>
<sequence length="809" mass="83251">MQTGPGAHEQALFSLTAGHTLGTLTNPSQAYSYLGQQAMLLSEGGQSEQAYEAALLHLWCCDLAPAVNAAAAAESLGRDVRHLTGVLDMPFGPKELALAHAAELQEEGHVLEAAAHVLLTQDVPSAVHLLLQHGQVVHALAIAAARLLPTDPLLQATRVAFAGRLEHRHCYSDAAACYVSSGRPLEALAALGRDYSLAGLSATAKLAQKLSASSHSDAMLKDLASRITQRSCLRMLGIKKGVDEVMELMDNGLDPGLAVHVMAVTSGKLMCLSSGSSGRHLSALADQDLDGLTSSAPGLAETVLQSERTPGLQSSSASQLVPVRGGPDPPEALGKLAREGGGAVQTALTLMQCWADVMAAHLRHESPPKPPTDSPAAAGKPSAASVKLPSPLVSQSAKAETGSVAAATSPADPSHVSSTSLAFATGHYGQAHHAWQQASGSPAGGPLDMTDISTIHSLAGHAVKNLAWVLHPCKASGGSAPSPSQRVSPAHGLANRRASVIDDNSVMDHASGHASGSTVPALQPAVSILPSISLEDFPAGPSQSAGGGVENTSSPAAVHTPSAAPLSKILPQADPIPGCESTSGQAPAADQQNKIRGSGLPEPGRDDGEVSMSHAASMTGGGPLHRLVSQAGNLGHASPDETSTPSRPLSDSPTQPARSTKPPAIKQAWAHSKFGDPGEGDEVMGSGSGLSALEWIAEHAIGPMHPEWWMPAPGTALAQACRDVAERLSAGAGALGQGIAGQRQRGYRTKYDPTVLLQLQPPSVPGRPWDAEMLCLLPLGLARAEGPPPPEAYLQLPPRQRRSKSRRSQ</sequence>
<feature type="compositionally biased region" description="Polar residues" evidence="1">
    <location>
        <begin position="580"/>
        <end position="595"/>
    </location>
</feature>
<organism evidence="3 4">
    <name type="scientific">Apatococcus fuscideae</name>
    <dbReference type="NCBI Taxonomy" id="2026836"/>
    <lineage>
        <taxon>Eukaryota</taxon>
        <taxon>Viridiplantae</taxon>
        <taxon>Chlorophyta</taxon>
        <taxon>core chlorophytes</taxon>
        <taxon>Trebouxiophyceae</taxon>
        <taxon>Chlorellales</taxon>
        <taxon>Chlorellaceae</taxon>
        <taxon>Apatococcus</taxon>
    </lineage>
</organism>
<protein>
    <recommendedName>
        <fullName evidence="2">Gem-associated protein 5 TPR domain-containing protein</fullName>
    </recommendedName>
</protein>
<gene>
    <name evidence="3" type="ORF">WJX84_010333</name>
</gene>
<dbReference type="Pfam" id="PF23774">
    <property type="entry name" value="TPR_GEMI5"/>
    <property type="match status" value="1"/>
</dbReference>
<dbReference type="GO" id="GO:0000387">
    <property type="term" value="P:spliceosomal snRNP assembly"/>
    <property type="evidence" value="ECO:0007669"/>
    <property type="project" value="TreeGrafter"/>
</dbReference>
<feature type="domain" description="Gem-associated protein 5 TPR" evidence="2">
    <location>
        <begin position="47"/>
        <end position="228"/>
    </location>
</feature>
<feature type="compositionally biased region" description="Polar residues" evidence="1">
    <location>
        <begin position="640"/>
        <end position="658"/>
    </location>
</feature>
<evidence type="ECO:0000313" key="3">
    <source>
        <dbReference type="EMBL" id="KAK9838400.1"/>
    </source>
</evidence>
<feature type="compositionally biased region" description="Low complexity" evidence="1">
    <location>
        <begin position="374"/>
        <end position="385"/>
    </location>
</feature>
<feature type="compositionally biased region" description="Basic residues" evidence="1">
    <location>
        <begin position="799"/>
        <end position="809"/>
    </location>
</feature>
<proteinExistence type="predicted"/>
<feature type="region of interest" description="Disordered" evidence="1">
    <location>
        <begin position="786"/>
        <end position="809"/>
    </location>
</feature>
<feature type="region of interest" description="Disordered" evidence="1">
    <location>
        <begin position="363"/>
        <end position="395"/>
    </location>
</feature>
<evidence type="ECO:0000256" key="1">
    <source>
        <dbReference type="SAM" id="MobiDB-lite"/>
    </source>
</evidence>
<dbReference type="PANTHER" id="PTHR46362:SF1">
    <property type="entry name" value="GEM-ASSOCIATED PROTEIN 5"/>
    <property type="match status" value="1"/>
</dbReference>
<dbReference type="AlphaFoldDB" id="A0AAW1RXM4"/>
<feature type="region of interest" description="Disordered" evidence="1">
    <location>
        <begin position="537"/>
        <end position="666"/>
    </location>
</feature>
<comment type="caution">
    <text evidence="3">The sequence shown here is derived from an EMBL/GenBank/DDBJ whole genome shotgun (WGS) entry which is preliminary data.</text>
</comment>
<dbReference type="InterPro" id="IPR052640">
    <property type="entry name" value="Gemin-5"/>
</dbReference>
<evidence type="ECO:0000259" key="2">
    <source>
        <dbReference type="Pfam" id="PF23774"/>
    </source>
</evidence>
<accession>A0AAW1RXM4</accession>
<name>A0AAW1RXM4_9CHLO</name>
<feature type="region of interest" description="Disordered" evidence="1">
    <location>
        <begin position="304"/>
        <end position="336"/>
    </location>
</feature>